<evidence type="ECO:0000313" key="4">
    <source>
        <dbReference type="Proteomes" id="UP001501470"/>
    </source>
</evidence>
<accession>A0ABP4KZM1</accession>
<evidence type="ECO:0000256" key="2">
    <source>
        <dbReference type="SAM" id="SignalP"/>
    </source>
</evidence>
<dbReference type="PROSITE" id="PS51257">
    <property type="entry name" value="PROKAR_LIPOPROTEIN"/>
    <property type="match status" value="1"/>
</dbReference>
<protein>
    <recommendedName>
        <fullName evidence="5">Lipoprotein</fullName>
    </recommendedName>
</protein>
<proteinExistence type="predicted"/>
<gene>
    <name evidence="3" type="ORF">GCM10009827_029940</name>
</gene>
<feature type="compositionally biased region" description="Low complexity" evidence="1">
    <location>
        <begin position="35"/>
        <end position="59"/>
    </location>
</feature>
<evidence type="ECO:0000256" key="1">
    <source>
        <dbReference type="SAM" id="MobiDB-lite"/>
    </source>
</evidence>
<feature type="region of interest" description="Disordered" evidence="1">
    <location>
        <begin position="24"/>
        <end position="59"/>
    </location>
</feature>
<name>A0ABP4KZM1_9ACTN</name>
<reference evidence="4" key="1">
    <citation type="journal article" date="2019" name="Int. J. Syst. Evol. Microbiol.">
        <title>The Global Catalogue of Microorganisms (GCM) 10K type strain sequencing project: providing services to taxonomists for standard genome sequencing and annotation.</title>
        <authorList>
            <consortium name="The Broad Institute Genomics Platform"/>
            <consortium name="The Broad Institute Genome Sequencing Center for Infectious Disease"/>
            <person name="Wu L."/>
            <person name="Ma J."/>
        </authorList>
    </citation>
    <scope>NUCLEOTIDE SEQUENCE [LARGE SCALE GENOMIC DNA]</scope>
    <source>
        <strain evidence="4">JCM 15933</strain>
    </source>
</reference>
<organism evidence="3 4">
    <name type="scientific">Dactylosporangium maewongense</name>
    <dbReference type="NCBI Taxonomy" id="634393"/>
    <lineage>
        <taxon>Bacteria</taxon>
        <taxon>Bacillati</taxon>
        <taxon>Actinomycetota</taxon>
        <taxon>Actinomycetes</taxon>
        <taxon>Micromonosporales</taxon>
        <taxon>Micromonosporaceae</taxon>
        <taxon>Dactylosporangium</taxon>
    </lineage>
</organism>
<evidence type="ECO:0000313" key="3">
    <source>
        <dbReference type="EMBL" id="GAA1513375.1"/>
    </source>
</evidence>
<feature type="compositionally biased region" description="Basic and acidic residues" evidence="1">
    <location>
        <begin position="24"/>
        <end position="34"/>
    </location>
</feature>
<dbReference type="RefSeq" id="WP_344502477.1">
    <property type="nucleotide sequence ID" value="NZ_BAAAQD010000005.1"/>
</dbReference>
<keyword evidence="2" id="KW-0732">Signal</keyword>
<keyword evidence="4" id="KW-1185">Reference proteome</keyword>
<feature type="chain" id="PRO_5046060070" description="Lipoprotein" evidence="2">
    <location>
        <begin position="20"/>
        <end position="195"/>
    </location>
</feature>
<feature type="signal peptide" evidence="2">
    <location>
        <begin position="1"/>
        <end position="19"/>
    </location>
</feature>
<comment type="caution">
    <text evidence="3">The sequence shown here is derived from an EMBL/GenBank/DDBJ whole genome shotgun (WGS) entry which is preliminary data.</text>
</comment>
<evidence type="ECO:0008006" key="5">
    <source>
        <dbReference type="Google" id="ProtNLM"/>
    </source>
</evidence>
<sequence length="195" mass="19875">MKRLLIASVVAGATLLLTAACGGDDKKADDKKDAPAAAASTVASGAPAGSGQPSGSASAKASGAAGKGLQYQTVAKLTGDLFTKDPLCPVGQWDTNSTGVPSKYRSAVANFKQFDCYKKKGDFMPSRGQQAIFVEFKAANAAKAYAQDEAKMYPTLIVGNTVVVAGTGLENTDMKAYLEAVNETVGGAGEILAKA</sequence>
<dbReference type="EMBL" id="BAAAQD010000005">
    <property type="protein sequence ID" value="GAA1513375.1"/>
    <property type="molecule type" value="Genomic_DNA"/>
</dbReference>
<dbReference type="Proteomes" id="UP001501470">
    <property type="component" value="Unassembled WGS sequence"/>
</dbReference>